<proteinExistence type="predicted"/>
<dbReference type="AlphaFoldDB" id="A0AAJ0B6D0"/>
<accession>A0AAJ0B6D0</accession>
<gene>
    <name evidence="1" type="ORF">QBC47DRAFT_406270</name>
</gene>
<keyword evidence="2" id="KW-1185">Reference proteome</keyword>
<name>A0AAJ0B6D0_9PEZI</name>
<protein>
    <submittedName>
        <fullName evidence="1">Uncharacterized protein</fullName>
    </submittedName>
</protein>
<dbReference type="Proteomes" id="UP001239445">
    <property type="component" value="Unassembled WGS sequence"/>
</dbReference>
<comment type="caution">
    <text evidence="1">The sequence shown here is derived from an EMBL/GenBank/DDBJ whole genome shotgun (WGS) entry which is preliminary data.</text>
</comment>
<sequence>MAKKESGKKKRSSGYTWVWIWTCCHCGYGGPDMSLHLTEHCCWCQHARCPRCSTQQIKQAGR</sequence>
<organism evidence="1 2">
    <name type="scientific">Echria macrotheca</name>
    <dbReference type="NCBI Taxonomy" id="438768"/>
    <lineage>
        <taxon>Eukaryota</taxon>
        <taxon>Fungi</taxon>
        <taxon>Dikarya</taxon>
        <taxon>Ascomycota</taxon>
        <taxon>Pezizomycotina</taxon>
        <taxon>Sordariomycetes</taxon>
        <taxon>Sordariomycetidae</taxon>
        <taxon>Sordariales</taxon>
        <taxon>Schizotheciaceae</taxon>
        <taxon>Echria</taxon>
    </lineage>
</organism>
<evidence type="ECO:0000313" key="2">
    <source>
        <dbReference type="Proteomes" id="UP001239445"/>
    </source>
</evidence>
<evidence type="ECO:0000313" key="1">
    <source>
        <dbReference type="EMBL" id="KAK1751012.1"/>
    </source>
</evidence>
<reference evidence="1" key="1">
    <citation type="submission" date="2023-06" db="EMBL/GenBank/DDBJ databases">
        <title>Genome-scale phylogeny and comparative genomics of the fungal order Sordariales.</title>
        <authorList>
            <consortium name="Lawrence Berkeley National Laboratory"/>
            <person name="Hensen N."/>
            <person name="Bonometti L."/>
            <person name="Westerberg I."/>
            <person name="Brannstrom I.O."/>
            <person name="Guillou S."/>
            <person name="Cros-Aarteil S."/>
            <person name="Calhoun S."/>
            <person name="Haridas S."/>
            <person name="Kuo A."/>
            <person name="Mondo S."/>
            <person name="Pangilinan J."/>
            <person name="Riley R."/>
            <person name="Labutti K."/>
            <person name="Andreopoulos B."/>
            <person name="Lipzen A."/>
            <person name="Chen C."/>
            <person name="Yanf M."/>
            <person name="Daum C."/>
            <person name="Ng V."/>
            <person name="Clum A."/>
            <person name="Steindorff A."/>
            <person name="Ohm R."/>
            <person name="Martin F."/>
            <person name="Silar P."/>
            <person name="Natvig D."/>
            <person name="Lalanne C."/>
            <person name="Gautier V."/>
            <person name="Ament-Velasquez S.L."/>
            <person name="Kruys A."/>
            <person name="Hutchinson M.I."/>
            <person name="Powell A.J."/>
            <person name="Barry K."/>
            <person name="Miller A.N."/>
            <person name="Grigoriev I.V."/>
            <person name="Debuchy R."/>
            <person name="Gladieux P."/>
            <person name="Thoren M.H."/>
            <person name="Johannesson H."/>
        </authorList>
    </citation>
    <scope>NUCLEOTIDE SEQUENCE</scope>
    <source>
        <strain evidence="1">PSN4</strain>
    </source>
</reference>
<dbReference type="EMBL" id="MU839843">
    <property type="protein sequence ID" value="KAK1751012.1"/>
    <property type="molecule type" value="Genomic_DNA"/>
</dbReference>